<organism evidence="2 3">
    <name type="scientific">Triparma columacea</name>
    <dbReference type="NCBI Taxonomy" id="722753"/>
    <lineage>
        <taxon>Eukaryota</taxon>
        <taxon>Sar</taxon>
        <taxon>Stramenopiles</taxon>
        <taxon>Ochrophyta</taxon>
        <taxon>Bolidophyceae</taxon>
        <taxon>Parmales</taxon>
        <taxon>Triparmaceae</taxon>
        <taxon>Triparma</taxon>
    </lineage>
</organism>
<evidence type="ECO:0000313" key="2">
    <source>
        <dbReference type="EMBL" id="GMI29219.1"/>
    </source>
</evidence>
<protein>
    <submittedName>
        <fullName evidence="2">Uncharacterized protein</fullName>
    </submittedName>
</protein>
<proteinExistence type="predicted"/>
<feature type="signal peptide" evidence="1">
    <location>
        <begin position="1"/>
        <end position="16"/>
    </location>
</feature>
<accession>A0A9W7L4M1</accession>
<dbReference type="OrthoDB" id="42395at2759"/>
<evidence type="ECO:0000256" key="1">
    <source>
        <dbReference type="SAM" id="SignalP"/>
    </source>
</evidence>
<comment type="caution">
    <text evidence="2">The sequence shown here is derived from an EMBL/GenBank/DDBJ whole genome shotgun (WGS) entry which is preliminary data.</text>
</comment>
<sequence length="228" mass="24189">MLNRLTLFYLVHAVSSLVLKPVAIPMMEGGSLLAKSGEALVKLTTEPPFECYGGTLSAAGASLRNAGDCLSQAGANTRNKFAAEMAGDECRESAVCLEECSEKMAAFITDEMEYVPLNLPNSLPEFLADASKNAEMAGRVMFSQGMKGGKGKQEDVDREALGKFLEGLSVSLKNVHAVLEAQEVACGGWSVMCGHFEKAADKFLLSSNEIRGIAPAKPTGRSFMKGGP</sequence>
<gene>
    <name evidence="2" type="ORF">TrCOL_g13653</name>
</gene>
<reference evidence="3" key="1">
    <citation type="journal article" date="2023" name="Commun. Biol.">
        <title>Genome analysis of Parmales, the sister group of diatoms, reveals the evolutionary specialization of diatoms from phago-mixotrophs to photoautotrophs.</title>
        <authorList>
            <person name="Ban H."/>
            <person name="Sato S."/>
            <person name="Yoshikawa S."/>
            <person name="Yamada K."/>
            <person name="Nakamura Y."/>
            <person name="Ichinomiya M."/>
            <person name="Sato N."/>
            <person name="Blanc-Mathieu R."/>
            <person name="Endo H."/>
            <person name="Kuwata A."/>
            <person name="Ogata H."/>
        </authorList>
    </citation>
    <scope>NUCLEOTIDE SEQUENCE [LARGE SCALE GENOMIC DNA]</scope>
</reference>
<dbReference type="EMBL" id="BRYA01000678">
    <property type="protein sequence ID" value="GMI29219.1"/>
    <property type="molecule type" value="Genomic_DNA"/>
</dbReference>
<dbReference type="AlphaFoldDB" id="A0A9W7L4M1"/>
<keyword evidence="1" id="KW-0732">Signal</keyword>
<name>A0A9W7L4M1_9STRA</name>
<feature type="chain" id="PRO_5040907172" evidence="1">
    <location>
        <begin position="17"/>
        <end position="228"/>
    </location>
</feature>
<dbReference type="Proteomes" id="UP001165065">
    <property type="component" value="Unassembled WGS sequence"/>
</dbReference>
<keyword evidence="3" id="KW-1185">Reference proteome</keyword>
<evidence type="ECO:0000313" key="3">
    <source>
        <dbReference type="Proteomes" id="UP001165065"/>
    </source>
</evidence>